<accession>A0A6G4UFB7</accession>
<evidence type="ECO:0000313" key="3">
    <source>
        <dbReference type="EMBL" id="NGN70505.1"/>
    </source>
</evidence>
<dbReference type="RefSeq" id="WP_165246275.1">
    <property type="nucleotide sequence ID" value="NZ_JAAKZV010000595.1"/>
</dbReference>
<dbReference type="PANTHER" id="PTHR43669">
    <property type="entry name" value="5-KETO-D-GLUCONATE 5-REDUCTASE"/>
    <property type="match status" value="1"/>
</dbReference>
<dbReference type="Gene3D" id="3.40.50.720">
    <property type="entry name" value="NAD(P)-binding Rossmann-like Domain"/>
    <property type="match status" value="1"/>
</dbReference>
<protein>
    <submittedName>
        <fullName evidence="3">SDR family NAD(P)-dependent oxidoreductase</fullName>
    </submittedName>
</protein>
<dbReference type="CDD" id="cd05233">
    <property type="entry name" value="SDR_c"/>
    <property type="match status" value="1"/>
</dbReference>
<dbReference type="PANTHER" id="PTHR43669:SF3">
    <property type="entry name" value="ALCOHOL DEHYDROGENASE, PUTATIVE (AFU_ORTHOLOGUE AFUA_3G03445)-RELATED"/>
    <property type="match status" value="1"/>
</dbReference>
<dbReference type="Proteomes" id="UP000481583">
    <property type="component" value="Unassembled WGS sequence"/>
</dbReference>
<dbReference type="InterPro" id="IPR036291">
    <property type="entry name" value="NAD(P)-bd_dom_sf"/>
</dbReference>
<proteinExistence type="inferred from homology"/>
<dbReference type="AlphaFoldDB" id="A0A6G4UFB7"/>
<evidence type="ECO:0000313" key="4">
    <source>
        <dbReference type="Proteomes" id="UP000481583"/>
    </source>
</evidence>
<name>A0A6G4UFB7_9ACTN</name>
<organism evidence="3 4">
    <name type="scientific">Streptomyces coryli</name>
    <dbReference type="NCBI Taxonomy" id="1128680"/>
    <lineage>
        <taxon>Bacteria</taxon>
        <taxon>Bacillati</taxon>
        <taxon>Actinomycetota</taxon>
        <taxon>Actinomycetes</taxon>
        <taxon>Kitasatosporales</taxon>
        <taxon>Streptomycetaceae</taxon>
        <taxon>Streptomyces</taxon>
    </lineage>
</organism>
<reference evidence="3 4" key="1">
    <citation type="submission" date="2020-02" db="EMBL/GenBank/DDBJ databases">
        <title>Whole-genome analyses of novel actinobacteria.</title>
        <authorList>
            <person name="Sahin N."/>
        </authorList>
    </citation>
    <scope>NUCLEOTIDE SEQUENCE [LARGE SCALE GENOMIC DNA]</scope>
    <source>
        <strain evidence="3 4">A7024</strain>
    </source>
</reference>
<dbReference type="SUPFAM" id="SSF51735">
    <property type="entry name" value="NAD(P)-binding Rossmann-fold domains"/>
    <property type="match status" value="1"/>
</dbReference>
<gene>
    <name evidence="3" type="ORF">G5C51_42360</name>
</gene>
<dbReference type="GO" id="GO:0016491">
    <property type="term" value="F:oxidoreductase activity"/>
    <property type="evidence" value="ECO:0007669"/>
    <property type="project" value="UniProtKB-KW"/>
</dbReference>
<comment type="caution">
    <text evidence="3">The sequence shown here is derived from an EMBL/GenBank/DDBJ whole genome shotgun (WGS) entry which is preliminary data.</text>
</comment>
<dbReference type="Pfam" id="PF00106">
    <property type="entry name" value="adh_short"/>
    <property type="match status" value="1"/>
</dbReference>
<dbReference type="InterPro" id="IPR002347">
    <property type="entry name" value="SDR_fam"/>
</dbReference>
<evidence type="ECO:0000256" key="2">
    <source>
        <dbReference type="ARBA" id="ARBA00023002"/>
    </source>
</evidence>
<keyword evidence="2" id="KW-0560">Oxidoreductase</keyword>
<comment type="similarity">
    <text evidence="1">Belongs to the short-chain dehydrogenases/reductases (SDR) family.</text>
</comment>
<evidence type="ECO:0000256" key="1">
    <source>
        <dbReference type="ARBA" id="ARBA00006484"/>
    </source>
</evidence>
<dbReference type="EMBL" id="JAAKZV010000595">
    <property type="protein sequence ID" value="NGN70505.1"/>
    <property type="molecule type" value="Genomic_DNA"/>
</dbReference>
<sequence length="126" mass="12858">MHPRFGGHAVIVTGGAQGIGAAIARRLAAEGARVLIADIDGDGAKRTADVIGRGAEGVRCDVADTASVQAAVEHAVSLYGGLDVLVNNAFRAAGLATLPDLPEDDWLSSFDVTLHGAYRATRAALP</sequence>
<dbReference type="PRINTS" id="PR00081">
    <property type="entry name" value="GDHRDH"/>
</dbReference>
<keyword evidence="4" id="KW-1185">Reference proteome</keyword>
<feature type="non-terminal residue" evidence="3">
    <location>
        <position position="126"/>
    </location>
</feature>